<comment type="caution">
    <text evidence="2">The sequence shown here is derived from an EMBL/GenBank/DDBJ whole genome shotgun (WGS) entry which is preliminary data.</text>
</comment>
<dbReference type="Proteomes" id="UP001558613">
    <property type="component" value="Unassembled WGS sequence"/>
</dbReference>
<dbReference type="EMBL" id="JAYMGO010000002">
    <property type="protein sequence ID" value="KAL1281114.1"/>
    <property type="molecule type" value="Genomic_DNA"/>
</dbReference>
<evidence type="ECO:0000313" key="3">
    <source>
        <dbReference type="Proteomes" id="UP001558613"/>
    </source>
</evidence>
<organism evidence="2 3">
    <name type="scientific">Cirrhinus molitorella</name>
    <name type="common">mud carp</name>
    <dbReference type="NCBI Taxonomy" id="172907"/>
    <lineage>
        <taxon>Eukaryota</taxon>
        <taxon>Metazoa</taxon>
        <taxon>Chordata</taxon>
        <taxon>Craniata</taxon>
        <taxon>Vertebrata</taxon>
        <taxon>Euteleostomi</taxon>
        <taxon>Actinopterygii</taxon>
        <taxon>Neopterygii</taxon>
        <taxon>Teleostei</taxon>
        <taxon>Ostariophysi</taxon>
        <taxon>Cypriniformes</taxon>
        <taxon>Cyprinidae</taxon>
        <taxon>Labeoninae</taxon>
        <taxon>Labeonini</taxon>
        <taxon>Cirrhinus</taxon>
    </lineage>
</organism>
<name>A0ABR3NVQ7_9TELE</name>
<evidence type="ECO:0008006" key="4">
    <source>
        <dbReference type="Google" id="ProtNLM"/>
    </source>
</evidence>
<evidence type="ECO:0000313" key="2">
    <source>
        <dbReference type="EMBL" id="KAL1281114.1"/>
    </source>
</evidence>
<keyword evidence="3" id="KW-1185">Reference proteome</keyword>
<feature type="region of interest" description="Disordered" evidence="1">
    <location>
        <begin position="1"/>
        <end position="38"/>
    </location>
</feature>
<accession>A0ABR3NVQ7</accession>
<sequence>MICREKIRHVLTQTNRQKPHNAQRLSAASHSVGKAHLHMLKTDEWKRRDERRIRRATRHAGSAKYSRERKPNLSSLFKKTQVDGRRSGSGCLKAAMHCGCR</sequence>
<gene>
    <name evidence="2" type="ORF">QQF64_015714</name>
</gene>
<feature type="region of interest" description="Disordered" evidence="1">
    <location>
        <begin position="56"/>
        <end position="88"/>
    </location>
</feature>
<proteinExistence type="predicted"/>
<protein>
    <recommendedName>
        <fullName evidence="4">60S ribosomal protein L19</fullName>
    </recommendedName>
</protein>
<evidence type="ECO:0000256" key="1">
    <source>
        <dbReference type="SAM" id="MobiDB-lite"/>
    </source>
</evidence>
<reference evidence="2 3" key="1">
    <citation type="submission" date="2023-09" db="EMBL/GenBank/DDBJ databases">
        <authorList>
            <person name="Wang M."/>
        </authorList>
    </citation>
    <scope>NUCLEOTIDE SEQUENCE [LARGE SCALE GENOMIC DNA]</scope>
    <source>
        <strain evidence="2">GT-2023</strain>
        <tissue evidence="2">Liver</tissue>
    </source>
</reference>